<dbReference type="Pfam" id="PF11767">
    <property type="entry name" value="SET_assoc"/>
    <property type="match status" value="1"/>
</dbReference>
<dbReference type="EMBL" id="JADCTT010000003">
    <property type="protein sequence ID" value="KAF9755414.1"/>
    <property type="molecule type" value="Genomic_DNA"/>
</dbReference>
<dbReference type="Proteomes" id="UP000616885">
    <property type="component" value="Unassembled WGS sequence"/>
</dbReference>
<evidence type="ECO:0000313" key="4">
    <source>
        <dbReference type="Proteomes" id="UP000616885"/>
    </source>
</evidence>
<evidence type="ECO:0000256" key="1">
    <source>
        <dbReference type="SAM" id="MobiDB-lite"/>
    </source>
</evidence>
<sequence>MHPETGSYLGFATIRYRDSRSSRPIVSAIDAARRAVRARGIKVDADIVRVEYDPEGRKSKRMLEEHLKRDREKQAKERLAKAPQPKVPPTGPKSTLIPGIAKAPLTAPKGPAASRPSSVPALTPAPNPLIVPSQPRGQLVLETVNLASALANDPYIFVTSEKVPLLPSIIPHMKKRLKNYALEEIRIDKTGFFIVFQNSYHGRSEAERCYRAVNHTEFFNYDMAMQLCLPRTSRHDRHASRSPIRRERTPPPRASAGEAERRKREEEADLEEEKKQRAKNFDPVNEAVAVVRAEMMEHLIRHIRTQLAAPARGLSGSCQSCC</sequence>
<dbReference type="InterPro" id="IPR024636">
    <property type="entry name" value="SET_assoc"/>
</dbReference>
<gene>
    <name evidence="3" type="ORF">IM811_010855</name>
</gene>
<dbReference type="AlphaFoldDB" id="A0A8H7TQ30"/>
<protein>
    <recommendedName>
        <fullName evidence="2">Histone lysine methyltransferase SET associated domain-containing protein</fullName>
    </recommendedName>
</protein>
<organism evidence="3 4">
    <name type="scientific">Bionectria ochroleuca</name>
    <name type="common">Gliocladium roseum</name>
    <dbReference type="NCBI Taxonomy" id="29856"/>
    <lineage>
        <taxon>Eukaryota</taxon>
        <taxon>Fungi</taxon>
        <taxon>Dikarya</taxon>
        <taxon>Ascomycota</taxon>
        <taxon>Pezizomycotina</taxon>
        <taxon>Sordariomycetes</taxon>
        <taxon>Hypocreomycetidae</taxon>
        <taxon>Hypocreales</taxon>
        <taxon>Bionectriaceae</taxon>
        <taxon>Clonostachys</taxon>
    </lineage>
</organism>
<comment type="caution">
    <text evidence="3">The sequence shown here is derived from an EMBL/GenBank/DDBJ whole genome shotgun (WGS) entry which is preliminary data.</text>
</comment>
<feature type="domain" description="Histone lysine methyltransferase SET associated" evidence="2">
    <location>
        <begin position="157"/>
        <end position="226"/>
    </location>
</feature>
<feature type="region of interest" description="Disordered" evidence="1">
    <location>
        <begin position="60"/>
        <end position="95"/>
    </location>
</feature>
<evidence type="ECO:0000313" key="3">
    <source>
        <dbReference type="EMBL" id="KAF9755414.1"/>
    </source>
</evidence>
<accession>A0A8H7TQ30</accession>
<feature type="region of interest" description="Disordered" evidence="1">
    <location>
        <begin position="232"/>
        <end position="279"/>
    </location>
</feature>
<reference evidence="3" key="1">
    <citation type="submission" date="2020-10" db="EMBL/GenBank/DDBJ databases">
        <title>High-Quality Genome Resource of Clonostachys rosea strain S41 by Oxford Nanopore Long-Read Sequencing.</title>
        <authorList>
            <person name="Wang H."/>
        </authorList>
    </citation>
    <scope>NUCLEOTIDE SEQUENCE</scope>
    <source>
        <strain evidence="3">S41</strain>
    </source>
</reference>
<evidence type="ECO:0000259" key="2">
    <source>
        <dbReference type="Pfam" id="PF11767"/>
    </source>
</evidence>
<proteinExistence type="predicted"/>
<feature type="compositionally biased region" description="Basic and acidic residues" evidence="1">
    <location>
        <begin position="60"/>
        <end position="80"/>
    </location>
</feature>
<name>A0A8H7TQ30_BIOOC</name>